<proteinExistence type="predicted"/>
<feature type="region of interest" description="Disordered" evidence="1">
    <location>
        <begin position="93"/>
        <end position="122"/>
    </location>
</feature>
<sequence>MLVDTIPEASTDPLHDGLCKPLTGSPQSSRLIAPSPPAIPPPVARDSMLVYWGWLPPAATAIPHSTYSLGREVHPRHLVSRLHLDLLGATQVSPPADARGKEEAAEPTWTIVGAQRETRPTA</sequence>
<keyword evidence="3" id="KW-1185">Reference proteome</keyword>
<evidence type="ECO:0000313" key="3">
    <source>
        <dbReference type="Proteomes" id="UP000050424"/>
    </source>
</evidence>
<organism evidence="2 3">
    <name type="scientific">Neonectria ditissima</name>
    <dbReference type="NCBI Taxonomy" id="78410"/>
    <lineage>
        <taxon>Eukaryota</taxon>
        <taxon>Fungi</taxon>
        <taxon>Dikarya</taxon>
        <taxon>Ascomycota</taxon>
        <taxon>Pezizomycotina</taxon>
        <taxon>Sordariomycetes</taxon>
        <taxon>Hypocreomycetidae</taxon>
        <taxon>Hypocreales</taxon>
        <taxon>Nectriaceae</taxon>
        <taxon>Neonectria</taxon>
    </lineage>
</organism>
<dbReference type="AlphaFoldDB" id="A0A0P7AQJ1"/>
<evidence type="ECO:0000256" key="1">
    <source>
        <dbReference type="SAM" id="MobiDB-lite"/>
    </source>
</evidence>
<reference evidence="2 3" key="1">
    <citation type="submission" date="2015-09" db="EMBL/GenBank/DDBJ databases">
        <title>Draft genome of a European isolate of the apple canker pathogen Neonectria ditissima.</title>
        <authorList>
            <person name="Gomez-Cortecero A."/>
            <person name="Harrison R.J."/>
            <person name="Armitage A.D."/>
        </authorList>
    </citation>
    <scope>NUCLEOTIDE SEQUENCE [LARGE SCALE GENOMIC DNA]</scope>
    <source>
        <strain evidence="2 3">R09/05</strain>
    </source>
</reference>
<feature type="region of interest" description="Disordered" evidence="1">
    <location>
        <begin position="1"/>
        <end position="38"/>
    </location>
</feature>
<accession>A0A0P7AQJ1</accession>
<protein>
    <submittedName>
        <fullName evidence="2">Uncharacterized protein</fullName>
    </submittedName>
</protein>
<name>A0A0P7AQJ1_9HYPO</name>
<gene>
    <name evidence="2" type="ORF">AK830_g11851</name>
</gene>
<comment type="caution">
    <text evidence="2">The sequence shown here is derived from an EMBL/GenBank/DDBJ whole genome shotgun (WGS) entry which is preliminary data.</text>
</comment>
<evidence type="ECO:0000313" key="2">
    <source>
        <dbReference type="EMBL" id="KPM34721.1"/>
    </source>
</evidence>
<dbReference type="EMBL" id="LKCW01000307">
    <property type="protein sequence ID" value="KPM34721.1"/>
    <property type="molecule type" value="Genomic_DNA"/>
</dbReference>
<dbReference type="Proteomes" id="UP000050424">
    <property type="component" value="Unassembled WGS sequence"/>
</dbReference>